<sequence>MDTVDYIHPNDVDHLIEQKGTLIATVSFVKKDGTIRIANGLFRPASHIVGSERGYQQGQALRAKGLVPFYDLKKGAWISFNKDKVVGFK</sequence>
<reference evidence="1" key="1">
    <citation type="submission" date="2020-04" db="EMBL/GenBank/DDBJ databases">
        <authorList>
            <person name="Chiriac C."/>
            <person name="Salcher M."/>
            <person name="Ghai R."/>
            <person name="Kavagutti S V."/>
        </authorList>
    </citation>
    <scope>NUCLEOTIDE SEQUENCE</scope>
</reference>
<name>A0A6J5LWN8_9CAUD</name>
<dbReference type="EMBL" id="LR796352">
    <property type="protein sequence ID" value="CAB4138905.1"/>
    <property type="molecule type" value="Genomic_DNA"/>
</dbReference>
<accession>A0A6J5LWN8</accession>
<organism evidence="1">
    <name type="scientific">uncultured Caudovirales phage</name>
    <dbReference type="NCBI Taxonomy" id="2100421"/>
    <lineage>
        <taxon>Viruses</taxon>
        <taxon>Duplodnaviria</taxon>
        <taxon>Heunggongvirae</taxon>
        <taxon>Uroviricota</taxon>
        <taxon>Caudoviricetes</taxon>
        <taxon>Peduoviridae</taxon>
        <taxon>Maltschvirus</taxon>
        <taxon>Maltschvirus maltsch</taxon>
    </lineage>
</organism>
<proteinExistence type="predicted"/>
<dbReference type="InterPro" id="IPR024401">
    <property type="entry name" value="WYL_prot"/>
</dbReference>
<dbReference type="Pfam" id="PF10902">
    <property type="entry name" value="WYL_2"/>
    <property type="match status" value="1"/>
</dbReference>
<protein>
    <submittedName>
        <fullName evidence="1">WYL domain containing protein</fullName>
    </submittedName>
</protein>
<gene>
    <name evidence="1" type="ORF">UFOVP346_4</name>
</gene>
<evidence type="ECO:0000313" key="1">
    <source>
        <dbReference type="EMBL" id="CAB4138905.1"/>
    </source>
</evidence>